<accession>K0SCW1</accession>
<comment type="caution">
    <text evidence="3">The sequence shown here is derived from an EMBL/GenBank/DDBJ whole genome shotgun (WGS) entry which is preliminary data.</text>
</comment>
<dbReference type="InterPro" id="IPR025714">
    <property type="entry name" value="Methyltranfer_dom"/>
</dbReference>
<proteinExistence type="predicted"/>
<dbReference type="InterPro" id="IPR029063">
    <property type="entry name" value="SAM-dependent_MTases_sf"/>
</dbReference>
<dbReference type="Gene3D" id="3.40.50.150">
    <property type="entry name" value="Vaccinia Virus protein VP39"/>
    <property type="match status" value="1"/>
</dbReference>
<feature type="region of interest" description="Disordered" evidence="1">
    <location>
        <begin position="176"/>
        <end position="196"/>
    </location>
</feature>
<feature type="region of interest" description="Disordered" evidence="1">
    <location>
        <begin position="218"/>
        <end position="241"/>
    </location>
</feature>
<dbReference type="Proteomes" id="UP000266841">
    <property type="component" value="Unassembled WGS sequence"/>
</dbReference>
<dbReference type="CDD" id="cd02440">
    <property type="entry name" value="AdoMet_MTases"/>
    <property type="match status" value="1"/>
</dbReference>
<feature type="domain" description="Methyltransferase" evidence="2">
    <location>
        <begin position="270"/>
        <end position="382"/>
    </location>
</feature>
<dbReference type="PANTHER" id="PTHR13369:SF0">
    <property type="entry name" value="GLUTATHIONE S-TRANSFERASE C-TERMINAL DOMAIN-CONTAINING PROTEIN"/>
    <property type="match status" value="1"/>
</dbReference>
<dbReference type="Pfam" id="PF13679">
    <property type="entry name" value="Methyltransf_32"/>
    <property type="match status" value="1"/>
</dbReference>
<evidence type="ECO:0000259" key="2">
    <source>
        <dbReference type="Pfam" id="PF13679"/>
    </source>
</evidence>
<dbReference type="AlphaFoldDB" id="K0SCW1"/>
<sequence length="463" mass="50864">MACLANSAEPSSGVHFAVEGTIVRKRKVGPSCTRLALQEDCKSVTTTVFIPRRNCEIDLALLSPAGFNFLYLGCVVRCEGTGSDEDGHRNVTRCTLIKSAGNVKLIKDVLSLDNYLSFAPSFDMTGDELRALKEGSKEKAAVHSIIERVTGKSAKVPVKYRPARVRRRDMEILERMEARGANSSSSSGECSDDGGTPRPWSMCVPCHQLSDVLTFEPRQQPSSEPIRNLPDGLPEQTISNHGKLTRGEYLDGKKDRQAEWFVARLKRFDPPPRRIVDVGGGRGDLAVAVASSLPSVEVVVVDCNGSSVEAGRDYARIRGVADRIEFLTMTFGEYLALYNSAGNPRGVDFVMALHACGDLSDQALSFAEDNKLRFVVCPCCYCKRYLRPFRPAWRGLCGEDEADALTRLVELDDHRDVSIRAMTVVNSMRKGAFRQGGRGGGNGVKLEVFDGRMSRRNFVLVGE</sequence>
<dbReference type="PANTHER" id="PTHR13369">
    <property type="match status" value="1"/>
</dbReference>
<gene>
    <name evidence="3" type="ORF">THAOC_16621</name>
</gene>
<organism evidence="3 4">
    <name type="scientific">Thalassiosira oceanica</name>
    <name type="common">Marine diatom</name>
    <dbReference type="NCBI Taxonomy" id="159749"/>
    <lineage>
        <taxon>Eukaryota</taxon>
        <taxon>Sar</taxon>
        <taxon>Stramenopiles</taxon>
        <taxon>Ochrophyta</taxon>
        <taxon>Bacillariophyta</taxon>
        <taxon>Coscinodiscophyceae</taxon>
        <taxon>Thalassiosirophycidae</taxon>
        <taxon>Thalassiosirales</taxon>
        <taxon>Thalassiosiraceae</taxon>
        <taxon>Thalassiosira</taxon>
    </lineage>
</organism>
<evidence type="ECO:0000256" key="1">
    <source>
        <dbReference type="SAM" id="MobiDB-lite"/>
    </source>
</evidence>
<name>K0SCW1_THAOC</name>
<evidence type="ECO:0000313" key="4">
    <source>
        <dbReference type="Proteomes" id="UP000266841"/>
    </source>
</evidence>
<evidence type="ECO:0000313" key="3">
    <source>
        <dbReference type="EMBL" id="EJK62754.1"/>
    </source>
</evidence>
<dbReference type="GO" id="GO:0005737">
    <property type="term" value="C:cytoplasm"/>
    <property type="evidence" value="ECO:0007669"/>
    <property type="project" value="TreeGrafter"/>
</dbReference>
<keyword evidence="4" id="KW-1185">Reference proteome</keyword>
<dbReference type="eggNOG" id="ENOG502SA2P">
    <property type="taxonomic scope" value="Eukaryota"/>
</dbReference>
<protein>
    <recommendedName>
        <fullName evidence="2">Methyltransferase domain-containing protein</fullName>
    </recommendedName>
</protein>
<dbReference type="EMBL" id="AGNL01018647">
    <property type="protein sequence ID" value="EJK62754.1"/>
    <property type="molecule type" value="Genomic_DNA"/>
</dbReference>
<dbReference type="SUPFAM" id="SSF53335">
    <property type="entry name" value="S-adenosyl-L-methionine-dependent methyltransferases"/>
    <property type="match status" value="1"/>
</dbReference>
<dbReference type="OrthoDB" id="192115at2759"/>
<reference evidence="3 4" key="1">
    <citation type="journal article" date="2012" name="Genome Biol.">
        <title>Genome and low-iron response of an oceanic diatom adapted to chronic iron limitation.</title>
        <authorList>
            <person name="Lommer M."/>
            <person name="Specht M."/>
            <person name="Roy A.S."/>
            <person name="Kraemer L."/>
            <person name="Andreson R."/>
            <person name="Gutowska M.A."/>
            <person name="Wolf J."/>
            <person name="Bergner S.V."/>
            <person name="Schilhabel M.B."/>
            <person name="Klostermeier U.C."/>
            <person name="Beiko R.G."/>
            <person name="Rosenstiel P."/>
            <person name="Hippler M."/>
            <person name="Laroche J."/>
        </authorList>
    </citation>
    <scope>NUCLEOTIDE SEQUENCE [LARGE SCALE GENOMIC DNA]</scope>
    <source>
        <strain evidence="3 4">CCMP1005</strain>
    </source>
</reference>